<evidence type="ECO:0000256" key="2">
    <source>
        <dbReference type="ARBA" id="ARBA00010290"/>
    </source>
</evidence>
<sequence length="1016" mass="115825">MDNNELPVKVDSDWSRTSDATRTDCGKPKIRSVASAFGFSSPIAAFMVLLIPALAISVASLMLFFDVMAVHRRARNEYRPGPQPQPFFAPNSSVVDFYRGELDELEDSMQWSEVNFVMFYAPWSFECLESRRPFEMLATFYSSQVSFYAINCWEPAGLCRQERQPREFPILQAFIQQVPPAFVYSGPITADYMLKFIDNLITPMVRLSSSADLANFLSLPRDRVIGYMAWNRQSPDNFYYSFYYTALKMLQADPLRRVVDFAILTDKSLANQVNLTASGQLCVFSGFGKTSKLYPADKPFKSDAIADWLYNEIGSANVWGNPSHKRSFALKETFEKPTLLLLAPWQLLLERSSLVSLVPQLSRIYHDCDQDPEFLNWYIRSCLSLGYSDQEVLEHRARCIGAQGARKTLVDITLSKHTDLLIHEYNGRKPDISSCAMPRLYGAESTGCPRQSMADSRIAPDPVEPDPFQGDVECRRWGMALSLNYSFVAPFASECDSQDLLKFRQRGCSSDGRMNFITVDSDHYNWYAYRLGLPDRYSSRKVPKAMIIDNEREAFHVLLEPLTLTSLIMFVVNFTERLLPKFYRSEERFMNAGAKTTQSTSSPSEGSTFSLTQITADTFEHFVHGDGKNAVVLHYAKWCIFCHTVSHVVSTTAYLLRSFSSVKFGQIDGNKNDLPPEHAVDKYPRLALYPSDRKQRLLYPIEIPMNVPNLLTFVLYHCDLETRLKMGIVFCSSECRERNALRVANEIVTVRGQRLRIRGRLRSLSILQHFCLSVDAAKLLSFLRQQESDLAQRRKEMDRLHGLLLSAKRIPIVDFSDEMMLLIFGGCTRFIVYLTMGNLFATLFKGLFGKKEVRILMVGLDAAGKTTILYKLKLGEIVTTIPTIGFNVETVEYKNISFTVWDVGGQDKIRPLWRHYFQNTQGLIFVVDSNDRERVGEARDELMRMLAEDELRDAVLLVFANKQDLPNAMNAAEVTDKLGLHTLRNRSWYIQATCATSGDGLYEGLDWLSNQLKNRN</sequence>
<evidence type="ECO:0000256" key="9">
    <source>
        <dbReference type="ARBA" id="ARBA00023134"/>
    </source>
</evidence>
<evidence type="ECO:0000256" key="14">
    <source>
        <dbReference type="SAM" id="MobiDB-lite"/>
    </source>
</evidence>
<dbReference type="WBParaSite" id="TMUE_2000008842.2">
    <property type="protein sequence ID" value="TMUE_2000008842.2"/>
    <property type="gene ID" value="WBGene00294123"/>
</dbReference>
<dbReference type="STRING" id="70415.A0A5S6QPN5"/>
<feature type="compositionally biased region" description="Basic and acidic residues" evidence="14">
    <location>
        <begin position="8"/>
        <end position="25"/>
    </location>
</feature>
<evidence type="ECO:0000256" key="1">
    <source>
        <dbReference type="ARBA" id="ARBA00004555"/>
    </source>
</evidence>
<keyword evidence="15" id="KW-1133">Transmembrane helix</keyword>
<evidence type="ECO:0000256" key="13">
    <source>
        <dbReference type="PIRSR" id="PIRSR606689-2"/>
    </source>
</evidence>
<keyword evidence="3" id="KW-0813">Transport</keyword>
<evidence type="ECO:0000256" key="12">
    <source>
        <dbReference type="PIRSR" id="PIRSR606689-1"/>
    </source>
</evidence>
<dbReference type="GO" id="GO:0015031">
    <property type="term" value="P:protein transport"/>
    <property type="evidence" value="ECO:0007669"/>
    <property type="project" value="UniProtKB-KW"/>
</dbReference>
<feature type="domain" description="Thioredoxin" evidence="16">
    <location>
        <begin position="83"/>
        <end position="202"/>
    </location>
</feature>
<dbReference type="PROSITE" id="PS51417">
    <property type="entry name" value="ARF"/>
    <property type="match status" value="1"/>
</dbReference>
<evidence type="ECO:0000313" key="18">
    <source>
        <dbReference type="WBParaSite" id="TMUE_2000008842.1"/>
    </source>
</evidence>
<proteinExistence type="inferred from homology"/>
<keyword evidence="15" id="KW-0472">Membrane</keyword>
<evidence type="ECO:0000256" key="7">
    <source>
        <dbReference type="ARBA" id="ARBA00022927"/>
    </source>
</evidence>
<accession>A0A5S6QPN5</accession>
<dbReference type="SUPFAM" id="SSF52540">
    <property type="entry name" value="P-loop containing nucleoside triphosphate hydrolases"/>
    <property type="match status" value="1"/>
</dbReference>
<reference evidence="17" key="1">
    <citation type="submission" date="2013-11" db="EMBL/GenBank/DDBJ databases">
        <authorList>
            <person name="Aslett M."/>
        </authorList>
    </citation>
    <scope>NUCLEOTIDE SEQUENCE [LARGE SCALE GENOMIC DNA]</scope>
    <source>
        <strain evidence="17">Edinburgh</strain>
    </source>
</reference>
<keyword evidence="9 12" id="KW-0342">GTP-binding</keyword>
<dbReference type="InterPro" id="IPR013766">
    <property type="entry name" value="Thioredoxin_domain"/>
</dbReference>
<evidence type="ECO:0000259" key="16">
    <source>
        <dbReference type="PROSITE" id="PS51352"/>
    </source>
</evidence>
<name>A0A5S6QPN5_TRIMR</name>
<dbReference type="FunFam" id="3.40.50.300:FF:000554">
    <property type="entry name" value="ADP-ribosylation factor 1"/>
    <property type="match status" value="1"/>
</dbReference>
<feature type="binding site" evidence="13">
    <location>
        <position position="883"/>
    </location>
    <ligand>
        <name>Mg(2+)</name>
        <dbReference type="ChEBI" id="CHEBI:18420"/>
    </ligand>
</feature>
<dbReference type="NCBIfam" id="TIGR00231">
    <property type="entry name" value="small_GTP"/>
    <property type="match status" value="1"/>
</dbReference>
<dbReference type="Pfam" id="PF00025">
    <property type="entry name" value="Arf"/>
    <property type="match status" value="1"/>
</dbReference>
<dbReference type="AlphaFoldDB" id="A0A5S6QPN5"/>
<keyword evidence="17" id="KW-1185">Reference proteome</keyword>
<dbReference type="InterPro" id="IPR036249">
    <property type="entry name" value="Thioredoxin-like_sf"/>
</dbReference>
<comment type="subcellular location">
    <subcellularLocation>
        <location evidence="1">Golgi apparatus</location>
    </subcellularLocation>
</comment>
<dbReference type="Gene3D" id="3.40.30.10">
    <property type="entry name" value="Glutaredoxin"/>
    <property type="match status" value="2"/>
</dbReference>
<evidence type="ECO:0000256" key="11">
    <source>
        <dbReference type="ARBA" id="ARBA00053326"/>
    </source>
</evidence>
<dbReference type="InterPro" id="IPR045872">
    <property type="entry name" value="Arf1-5-like"/>
</dbReference>
<evidence type="ECO:0000256" key="5">
    <source>
        <dbReference type="ARBA" id="ARBA00022741"/>
    </source>
</evidence>
<dbReference type="InterPro" id="IPR006689">
    <property type="entry name" value="Small_GTPase_ARF/SAR"/>
</dbReference>
<dbReference type="SMART" id="SM00178">
    <property type="entry name" value="SAR"/>
    <property type="match status" value="1"/>
</dbReference>
<dbReference type="GO" id="GO:0046872">
    <property type="term" value="F:metal ion binding"/>
    <property type="evidence" value="ECO:0007669"/>
    <property type="project" value="UniProtKB-KW"/>
</dbReference>
<comment type="similarity">
    <text evidence="2">Belongs to the small GTPase superfamily. Arf family.</text>
</comment>
<dbReference type="SMART" id="SM00175">
    <property type="entry name" value="RAB"/>
    <property type="match status" value="1"/>
</dbReference>
<dbReference type="Gene3D" id="3.40.50.300">
    <property type="entry name" value="P-loop containing nucleotide triphosphate hydrolases"/>
    <property type="match status" value="1"/>
</dbReference>
<dbReference type="WBParaSite" id="TMUE_2000008842.1">
    <property type="protein sequence ID" value="TMUE_2000008842.1"/>
    <property type="gene ID" value="WBGene00294123"/>
</dbReference>
<protein>
    <submittedName>
        <fullName evidence="18 19">Thioredoxin domain-containing protein</fullName>
    </submittedName>
</protein>
<evidence type="ECO:0000313" key="17">
    <source>
        <dbReference type="Proteomes" id="UP000046395"/>
    </source>
</evidence>
<keyword evidence="13" id="KW-0479">Metal-binding</keyword>
<comment type="function">
    <text evidence="11">GTP-binding protein involved in protein trafficking; may modulate vesicle budding and uncoating within the Golgi apparatus.</text>
</comment>
<keyword evidence="15" id="KW-0812">Transmembrane</keyword>
<evidence type="ECO:0000256" key="4">
    <source>
        <dbReference type="ARBA" id="ARBA00022707"/>
    </source>
</evidence>
<dbReference type="InterPro" id="IPR005225">
    <property type="entry name" value="Small_GTP-bd"/>
</dbReference>
<feature type="binding site" evidence="12">
    <location>
        <position position="905"/>
    </location>
    <ligand>
        <name>GTP</name>
        <dbReference type="ChEBI" id="CHEBI:37565"/>
    </ligand>
</feature>
<dbReference type="PROSITE" id="PS51352">
    <property type="entry name" value="THIOREDOXIN_2"/>
    <property type="match status" value="1"/>
</dbReference>
<evidence type="ECO:0000256" key="10">
    <source>
        <dbReference type="ARBA" id="ARBA00023288"/>
    </source>
</evidence>
<keyword evidence="6" id="KW-0931">ER-Golgi transport</keyword>
<keyword evidence="4" id="KW-0519">Myristate</keyword>
<keyword evidence="8" id="KW-0333">Golgi apparatus</keyword>
<dbReference type="SUPFAM" id="SSF52833">
    <property type="entry name" value="Thioredoxin-like"/>
    <property type="match status" value="2"/>
</dbReference>
<dbReference type="GO" id="GO:0003924">
    <property type="term" value="F:GTPase activity"/>
    <property type="evidence" value="ECO:0007669"/>
    <property type="project" value="InterPro"/>
</dbReference>
<feature type="binding site" evidence="12">
    <location>
        <begin position="961"/>
        <end position="964"/>
    </location>
    <ligand>
        <name>GTP</name>
        <dbReference type="ChEBI" id="CHEBI:37565"/>
    </ligand>
</feature>
<feature type="binding site" evidence="13">
    <location>
        <position position="866"/>
    </location>
    <ligand>
        <name>Mg(2+)</name>
        <dbReference type="ChEBI" id="CHEBI:18420"/>
    </ligand>
</feature>
<dbReference type="GO" id="GO:0005794">
    <property type="term" value="C:Golgi apparatus"/>
    <property type="evidence" value="ECO:0007669"/>
    <property type="project" value="UniProtKB-SubCell"/>
</dbReference>
<dbReference type="PRINTS" id="PR00328">
    <property type="entry name" value="SAR1GTPBP"/>
</dbReference>
<dbReference type="CDD" id="cd04150">
    <property type="entry name" value="Arf1_5_like"/>
    <property type="match status" value="1"/>
</dbReference>
<keyword evidence="10" id="KW-0449">Lipoprotein</keyword>
<dbReference type="GO" id="GO:0016192">
    <property type="term" value="P:vesicle-mediated transport"/>
    <property type="evidence" value="ECO:0007669"/>
    <property type="project" value="UniProtKB-KW"/>
</dbReference>
<keyword evidence="13" id="KW-0460">Magnesium</keyword>
<dbReference type="GO" id="GO:0005525">
    <property type="term" value="F:GTP binding"/>
    <property type="evidence" value="ECO:0007669"/>
    <property type="project" value="UniProtKB-KW"/>
</dbReference>
<reference evidence="17" key="2">
    <citation type="submission" date="2014-03" db="EMBL/GenBank/DDBJ databases">
        <title>The whipworm genome and dual-species transcriptomics of an intimate host-pathogen interaction.</title>
        <authorList>
            <person name="Foth B.J."/>
            <person name="Tsai I.J."/>
            <person name="Reid A.J."/>
            <person name="Bancroft A.J."/>
            <person name="Nichol S."/>
            <person name="Tracey A."/>
            <person name="Holroyd N."/>
            <person name="Cotton J.A."/>
            <person name="Stanley E.J."/>
            <person name="Zarowiecki M."/>
            <person name="Liu J.Z."/>
            <person name="Huckvale T."/>
            <person name="Cooper P.J."/>
            <person name="Grencis R.K."/>
            <person name="Berriman M."/>
        </authorList>
    </citation>
    <scope>NUCLEOTIDE SEQUENCE [LARGE SCALE GENOMIC DNA]</scope>
    <source>
        <strain evidence="17">Edinburgh</strain>
    </source>
</reference>
<feature type="region of interest" description="Disordered" evidence="14">
    <location>
        <begin position="1"/>
        <end position="25"/>
    </location>
</feature>
<dbReference type="SMART" id="SM00177">
    <property type="entry name" value="ARF"/>
    <property type="match status" value="1"/>
</dbReference>
<dbReference type="PANTHER" id="PTHR46497:SF1">
    <property type="entry name" value="THIOREDOXIN DOMAIN-CONTAINING PROTEIN 11"/>
    <property type="match status" value="1"/>
</dbReference>
<keyword evidence="5 12" id="KW-0547">Nucleotide-binding</keyword>
<dbReference type="PANTHER" id="PTHR46497">
    <property type="entry name" value="THIOREDOXIN DOMAIN-CONTAINING PROTEIN 11"/>
    <property type="match status" value="1"/>
</dbReference>
<dbReference type="Proteomes" id="UP000046395">
    <property type="component" value="Unassembled WGS sequence"/>
</dbReference>
<evidence type="ECO:0000313" key="19">
    <source>
        <dbReference type="WBParaSite" id="TMUE_2000008842.2"/>
    </source>
</evidence>
<dbReference type="InterPro" id="IPR027417">
    <property type="entry name" value="P-loop_NTPase"/>
</dbReference>
<evidence type="ECO:0000256" key="6">
    <source>
        <dbReference type="ARBA" id="ARBA00022892"/>
    </source>
</evidence>
<feature type="binding site" evidence="12">
    <location>
        <begin position="859"/>
        <end position="866"/>
    </location>
    <ligand>
        <name>GTP</name>
        <dbReference type="ChEBI" id="CHEBI:37565"/>
    </ligand>
</feature>
<keyword evidence="7" id="KW-0653">Protein transport</keyword>
<evidence type="ECO:0000256" key="15">
    <source>
        <dbReference type="SAM" id="Phobius"/>
    </source>
</evidence>
<dbReference type="InterPro" id="IPR052792">
    <property type="entry name" value="Thioredoxin_dom-contain_11"/>
</dbReference>
<evidence type="ECO:0000256" key="8">
    <source>
        <dbReference type="ARBA" id="ARBA00023034"/>
    </source>
</evidence>
<reference evidence="18" key="3">
    <citation type="submission" date="2019-12" db="UniProtKB">
        <authorList>
            <consortium name="WormBaseParasite"/>
        </authorList>
    </citation>
    <scope>IDENTIFICATION</scope>
</reference>
<organism evidence="17 18">
    <name type="scientific">Trichuris muris</name>
    <name type="common">Mouse whipworm</name>
    <dbReference type="NCBI Taxonomy" id="70415"/>
    <lineage>
        <taxon>Eukaryota</taxon>
        <taxon>Metazoa</taxon>
        <taxon>Ecdysozoa</taxon>
        <taxon>Nematoda</taxon>
        <taxon>Enoplea</taxon>
        <taxon>Dorylaimia</taxon>
        <taxon>Trichinellida</taxon>
        <taxon>Trichuridae</taxon>
        <taxon>Trichuris</taxon>
    </lineage>
</organism>
<feature type="transmembrane region" description="Helical" evidence="15">
    <location>
        <begin position="43"/>
        <end position="65"/>
    </location>
</feature>
<evidence type="ECO:0000256" key="3">
    <source>
        <dbReference type="ARBA" id="ARBA00022448"/>
    </source>
</evidence>
<dbReference type="Pfam" id="PF00085">
    <property type="entry name" value="Thioredoxin"/>
    <property type="match status" value="1"/>
</dbReference>